<organism evidence="2 3">
    <name type="scientific">Pseudooceanicola sediminis</name>
    <dbReference type="NCBI Taxonomy" id="2211117"/>
    <lineage>
        <taxon>Bacteria</taxon>
        <taxon>Pseudomonadati</taxon>
        <taxon>Pseudomonadota</taxon>
        <taxon>Alphaproteobacteria</taxon>
        <taxon>Rhodobacterales</taxon>
        <taxon>Paracoccaceae</taxon>
        <taxon>Pseudooceanicola</taxon>
    </lineage>
</organism>
<dbReference type="PANTHER" id="PTHR43689">
    <property type="entry name" value="HYDROLASE"/>
    <property type="match status" value="1"/>
</dbReference>
<evidence type="ECO:0000313" key="3">
    <source>
        <dbReference type="Proteomes" id="UP000265848"/>
    </source>
</evidence>
<reference evidence="2 3" key="1">
    <citation type="submission" date="2018-08" db="EMBL/GenBank/DDBJ databases">
        <title>Pseudooceanicola sediminis CY03 in the family Rhodobacteracea.</title>
        <authorList>
            <person name="Zhang Y.-J."/>
        </authorList>
    </citation>
    <scope>NUCLEOTIDE SEQUENCE [LARGE SCALE GENOMIC DNA]</scope>
    <source>
        <strain evidence="2 3">CY03</strain>
    </source>
</reference>
<sequence length="250" mass="26854">MMIHCSLAHSGAWRGVATRLLPKVESRAFDLPGHGKSGAWHPDVSYQEQSVEMASGLIRNWGGGPVDILGHSFGATAALRLAVEQPGLVRSLSLYEPVFFTAGFRAFPELKAQHDRDMAPFADAMAAGDNEGAARAFMRLWGDGREWDRLPQSQREGFAARIPLIDAIRETNYGDPAGMLSRGRLSALTCPVLLMEGADSPIYAARINDALQTQMPAAERVVIAGAAHMGPVTHAGAVGDAVRSFMMQDA</sequence>
<comment type="caution">
    <text evidence="2">The sequence shown here is derived from an EMBL/GenBank/DDBJ whole genome shotgun (WGS) entry which is preliminary data.</text>
</comment>
<dbReference type="EMBL" id="QWJJ01000008">
    <property type="protein sequence ID" value="RII38819.1"/>
    <property type="molecule type" value="Genomic_DNA"/>
</dbReference>
<evidence type="ECO:0000313" key="2">
    <source>
        <dbReference type="EMBL" id="RII38819.1"/>
    </source>
</evidence>
<keyword evidence="3" id="KW-1185">Reference proteome</keyword>
<evidence type="ECO:0000259" key="1">
    <source>
        <dbReference type="Pfam" id="PF12697"/>
    </source>
</evidence>
<dbReference type="AlphaFoldDB" id="A0A399J2X8"/>
<accession>A0A399J2X8</accession>
<dbReference type="PANTHER" id="PTHR43689:SF8">
    <property type="entry name" value="ALPHA_BETA-HYDROLASES SUPERFAMILY PROTEIN"/>
    <property type="match status" value="1"/>
</dbReference>
<gene>
    <name evidence="2" type="ORF">DL237_11175</name>
</gene>
<dbReference type="InterPro" id="IPR029058">
    <property type="entry name" value="AB_hydrolase_fold"/>
</dbReference>
<dbReference type="OrthoDB" id="9804723at2"/>
<name>A0A399J2X8_9RHOB</name>
<dbReference type="Proteomes" id="UP000265848">
    <property type="component" value="Unassembled WGS sequence"/>
</dbReference>
<keyword evidence="2" id="KW-0378">Hydrolase</keyword>
<dbReference type="SUPFAM" id="SSF53474">
    <property type="entry name" value="alpha/beta-Hydrolases"/>
    <property type="match status" value="1"/>
</dbReference>
<dbReference type="InterPro" id="IPR000073">
    <property type="entry name" value="AB_hydrolase_1"/>
</dbReference>
<dbReference type="GO" id="GO:0016787">
    <property type="term" value="F:hydrolase activity"/>
    <property type="evidence" value="ECO:0007669"/>
    <property type="project" value="UniProtKB-KW"/>
</dbReference>
<proteinExistence type="predicted"/>
<dbReference type="Pfam" id="PF12697">
    <property type="entry name" value="Abhydrolase_6"/>
    <property type="match status" value="1"/>
</dbReference>
<protein>
    <submittedName>
        <fullName evidence="2">Alpha/beta hydrolase</fullName>
    </submittedName>
</protein>
<dbReference type="Gene3D" id="3.40.50.1820">
    <property type="entry name" value="alpha/beta hydrolase"/>
    <property type="match status" value="1"/>
</dbReference>
<feature type="domain" description="AB hydrolase-1" evidence="1">
    <location>
        <begin position="2"/>
        <end position="238"/>
    </location>
</feature>